<evidence type="ECO:0000256" key="2">
    <source>
        <dbReference type="ARBA" id="ARBA00023015"/>
    </source>
</evidence>
<dbReference type="CDD" id="cd17574">
    <property type="entry name" value="REC_OmpR"/>
    <property type="match status" value="1"/>
</dbReference>
<evidence type="ECO:0000313" key="10">
    <source>
        <dbReference type="EMBL" id="MCB7386592.1"/>
    </source>
</evidence>
<evidence type="ECO:0000256" key="6">
    <source>
        <dbReference type="PROSITE-ProRule" id="PRU00169"/>
    </source>
</evidence>
<name>A0ABS8DDV2_9FIRM</name>
<accession>A0ABS8DDV2</accession>
<dbReference type="CDD" id="cd00383">
    <property type="entry name" value="trans_reg_C"/>
    <property type="match status" value="1"/>
</dbReference>
<feature type="DNA-binding region" description="OmpR/PhoB-type" evidence="7">
    <location>
        <begin position="128"/>
        <end position="227"/>
    </location>
</feature>
<dbReference type="EMBL" id="JAJCIS010000002">
    <property type="protein sequence ID" value="MCB7386592.1"/>
    <property type="molecule type" value="Genomic_DNA"/>
</dbReference>
<dbReference type="InterPro" id="IPR039420">
    <property type="entry name" value="WalR-like"/>
</dbReference>
<dbReference type="SMART" id="SM00862">
    <property type="entry name" value="Trans_reg_C"/>
    <property type="match status" value="1"/>
</dbReference>
<feature type="domain" description="OmpR/PhoB-type" evidence="9">
    <location>
        <begin position="128"/>
        <end position="227"/>
    </location>
</feature>
<comment type="caution">
    <text evidence="10">The sequence shown here is derived from an EMBL/GenBank/DDBJ whole genome shotgun (WGS) entry which is preliminary data.</text>
</comment>
<dbReference type="Pfam" id="PF00486">
    <property type="entry name" value="Trans_reg_C"/>
    <property type="match status" value="1"/>
</dbReference>
<dbReference type="Pfam" id="PF00072">
    <property type="entry name" value="Response_reg"/>
    <property type="match status" value="1"/>
</dbReference>
<dbReference type="PANTHER" id="PTHR48111">
    <property type="entry name" value="REGULATOR OF RPOS"/>
    <property type="match status" value="1"/>
</dbReference>
<dbReference type="PROSITE" id="PS51755">
    <property type="entry name" value="OMPR_PHOB"/>
    <property type="match status" value="1"/>
</dbReference>
<dbReference type="InterPro" id="IPR001867">
    <property type="entry name" value="OmpR/PhoB-type_DNA-bd"/>
</dbReference>
<dbReference type="RefSeq" id="WP_066736642.1">
    <property type="nucleotide sequence ID" value="NZ_JAJCIQ010000002.1"/>
</dbReference>
<evidence type="ECO:0000259" key="8">
    <source>
        <dbReference type="PROSITE" id="PS50110"/>
    </source>
</evidence>
<evidence type="ECO:0000259" key="9">
    <source>
        <dbReference type="PROSITE" id="PS51755"/>
    </source>
</evidence>
<evidence type="ECO:0000256" key="4">
    <source>
        <dbReference type="ARBA" id="ARBA00023163"/>
    </source>
</evidence>
<dbReference type="SMART" id="SM00448">
    <property type="entry name" value="REC"/>
    <property type="match status" value="1"/>
</dbReference>
<dbReference type="SUPFAM" id="SSF52172">
    <property type="entry name" value="CheY-like"/>
    <property type="match status" value="1"/>
</dbReference>
<dbReference type="InterPro" id="IPR001789">
    <property type="entry name" value="Sig_transdc_resp-reg_receiver"/>
</dbReference>
<evidence type="ECO:0000256" key="3">
    <source>
        <dbReference type="ARBA" id="ARBA00023125"/>
    </source>
</evidence>
<feature type="modified residue" description="4-aspartylphosphate" evidence="6">
    <location>
        <position position="52"/>
    </location>
</feature>
<evidence type="ECO:0000256" key="5">
    <source>
        <dbReference type="ARBA" id="ARBA00024867"/>
    </source>
</evidence>
<dbReference type="PROSITE" id="PS50110">
    <property type="entry name" value="RESPONSE_REGULATORY"/>
    <property type="match status" value="1"/>
</dbReference>
<keyword evidence="11" id="KW-1185">Reference proteome</keyword>
<dbReference type="InterPro" id="IPR011006">
    <property type="entry name" value="CheY-like_superfamily"/>
</dbReference>
<keyword evidence="4" id="KW-0804">Transcription</keyword>
<dbReference type="Gene3D" id="3.40.50.2300">
    <property type="match status" value="1"/>
</dbReference>
<dbReference type="InterPro" id="IPR036388">
    <property type="entry name" value="WH-like_DNA-bd_sf"/>
</dbReference>
<dbReference type="Gene3D" id="1.10.10.10">
    <property type="entry name" value="Winged helix-like DNA-binding domain superfamily/Winged helix DNA-binding domain"/>
    <property type="match status" value="1"/>
</dbReference>
<keyword evidence="2" id="KW-0805">Transcription regulation</keyword>
<proteinExistence type="predicted"/>
<evidence type="ECO:0000256" key="1">
    <source>
        <dbReference type="ARBA" id="ARBA00018672"/>
    </source>
</evidence>
<comment type="function">
    <text evidence="5">May play the central regulatory role in sporulation. It may be an element of the effector pathway responsible for the activation of sporulation genes in response to nutritional stress. Spo0A may act in concert with spo0H (a sigma factor) to control the expression of some genes that are critical to the sporulation process.</text>
</comment>
<dbReference type="PANTHER" id="PTHR48111:SF73">
    <property type="entry name" value="ALKALINE PHOSPHATASE SYNTHESIS TRANSCRIPTIONAL REGULATORY PROTEIN PHOP"/>
    <property type="match status" value="1"/>
</dbReference>
<organism evidence="10 11">
    <name type="scientific">Bariatricus massiliensis</name>
    <dbReference type="NCBI Taxonomy" id="1745713"/>
    <lineage>
        <taxon>Bacteria</taxon>
        <taxon>Bacillati</taxon>
        <taxon>Bacillota</taxon>
        <taxon>Clostridia</taxon>
        <taxon>Lachnospirales</taxon>
        <taxon>Lachnospiraceae</taxon>
        <taxon>Bariatricus</taxon>
    </lineage>
</organism>
<dbReference type="Proteomes" id="UP001299546">
    <property type="component" value="Unassembled WGS sequence"/>
</dbReference>
<feature type="domain" description="Response regulatory" evidence="8">
    <location>
        <begin position="3"/>
        <end position="116"/>
    </location>
</feature>
<evidence type="ECO:0000313" key="11">
    <source>
        <dbReference type="Proteomes" id="UP001299546"/>
    </source>
</evidence>
<reference evidence="10 11" key="1">
    <citation type="submission" date="2021-10" db="EMBL/GenBank/DDBJ databases">
        <title>Collection of gut derived symbiotic bacterial strains cultured from healthy donors.</title>
        <authorList>
            <person name="Lin H."/>
            <person name="Littmann E."/>
            <person name="Kohout C."/>
            <person name="Pamer E.G."/>
        </authorList>
    </citation>
    <scope>NUCLEOTIDE SEQUENCE [LARGE SCALE GENOMIC DNA]</scope>
    <source>
        <strain evidence="10 11">DFI.1.165</strain>
    </source>
</reference>
<gene>
    <name evidence="10" type="ORF">LIZ65_04770</name>
</gene>
<keyword evidence="3 7" id="KW-0238">DNA-binding</keyword>
<keyword evidence="6" id="KW-0597">Phosphoprotein</keyword>
<sequence>MQKILVVEDDQVLNAGLCYNLREGGYEPVSAYNLEQAQSAFSAMEFALILLDVNFPEGDGFQFAGYVRERSRTPIFFLTACDMDADIMKGFDAGADDYMTKPFNVKILMQRIRAVLRRYQEQPREGQNGERYFCGNLMIDFEGYVVKKKGTPLTLTPTEFKLLFKLCRNPRIVLTRRVLLEEIWDAKENFVDEHALTVQMSRLKSKISDDEYSYIKTVYGMGYQWIGEKHE</sequence>
<protein>
    <recommendedName>
        <fullName evidence="1">Stage 0 sporulation protein A homolog</fullName>
    </recommendedName>
</protein>
<evidence type="ECO:0000256" key="7">
    <source>
        <dbReference type="PROSITE-ProRule" id="PRU01091"/>
    </source>
</evidence>